<dbReference type="RefSeq" id="WP_137734123.1">
    <property type="nucleotide sequence ID" value="NZ_BJCL01000009.1"/>
</dbReference>
<dbReference type="OrthoDB" id="8480611at2"/>
<gene>
    <name evidence="1" type="ORF">AQPW35_34720</name>
</gene>
<keyword evidence="2" id="KW-1185">Reference proteome</keyword>
<accession>A0A480ASK0</accession>
<evidence type="ECO:0008006" key="3">
    <source>
        <dbReference type="Google" id="ProtNLM"/>
    </source>
</evidence>
<proteinExistence type="predicted"/>
<dbReference type="Gene3D" id="3.40.630.30">
    <property type="match status" value="1"/>
</dbReference>
<evidence type="ECO:0000313" key="2">
    <source>
        <dbReference type="Proteomes" id="UP000301751"/>
    </source>
</evidence>
<organism evidence="1 2">
    <name type="scientific">Pseudaquabacterium pictum</name>
    <dbReference type="NCBI Taxonomy" id="2315236"/>
    <lineage>
        <taxon>Bacteria</taxon>
        <taxon>Pseudomonadati</taxon>
        <taxon>Pseudomonadota</taxon>
        <taxon>Betaproteobacteria</taxon>
        <taxon>Burkholderiales</taxon>
        <taxon>Sphaerotilaceae</taxon>
        <taxon>Pseudaquabacterium</taxon>
    </lineage>
</organism>
<sequence>MSARSLAGAWASLRLTLRQLGLTNGLLYILNRLLDRASGGRVRLVKYMVVAQPLGLASASGVRSSGSTVLEDVDASHPWREDFPRPQAVIAARYANGARCLAAQVKGRFAGHVWWQRARYEEDEVRCHFLMREAGISAWDFDVYVEPRYRLGRTLALLWMGAEARMRDEGVQWTFSRISEFNAESLAAHARLGATPVARALFIVAGPWQLALFNGPPFIHLSLGVGSAPTLAVSPPHPGPSRSA</sequence>
<dbReference type="EMBL" id="BJCL01000009">
    <property type="protein sequence ID" value="GCL64391.1"/>
    <property type="molecule type" value="Genomic_DNA"/>
</dbReference>
<comment type="caution">
    <text evidence="1">The sequence shown here is derived from an EMBL/GenBank/DDBJ whole genome shotgun (WGS) entry which is preliminary data.</text>
</comment>
<dbReference type="InterPro" id="IPR016181">
    <property type="entry name" value="Acyl_CoA_acyltransferase"/>
</dbReference>
<dbReference type="SUPFAM" id="SSF55729">
    <property type="entry name" value="Acyl-CoA N-acyltransferases (Nat)"/>
    <property type="match status" value="1"/>
</dbReference>
<dbReference type="Proteomes" id="UP000301751">
    <property type="component" value="Unassembled WGS sequence"/>
</dbReference>
<reference evidence="2" key="1">
    <citation type="submission" date="2019-03" db="EMBL/GenBank/DDBJ databases">
        <title>Aquabacterium pictum sp.nov., the first bacteriochlorophyll a-containing freshwater bacterium in the genus Aquabacterium of the class Betaproteobacteria.</title>
        <authorList>
            <person name="Hirose S."/>
            <person name="Tank M."/>
            <person name="Hara E."/>
            <person name="Tamaki H."/>
            <person name="Takaichi S."/>
            <person name="Haruta S."/>
            <person name="Hanada S."/>
        </authorList>
    </citation>
    <scope>NUCLEOTIDE SEQUENCE [LARGE SCALE GENOMIC DNA]</scope>
    <source>
        <strain evidence="2">W35</strain>
    </source>
</reference>
<evidence type="ECO:0000313" key="1">
    <source>
        <dbReference type="EMBL" id="GCL64391.1"/>
    </source>
</evidence>
<dbReference type="AlphaFoldDB" id="A0A480ASK0"/>
<protein>
    <recommendedName>
        <fullName evidence="3">N-acetyltransferase domain-containing protein</fullName>
    </recommendedName>
</protein>
<name>A0A480ASK0_9BURK</name>